<evidence type="ECO:0000259" key="5">
    <source>
        <dbReference type="Pfam" id="PF00905"/>
    </source>
</evidence>
<gene>
    <name evidence="7" type="ORF">GSH16_08160</name>
</gene>
<dbReference type="Proteomes" id="UP000436016">
    <property type="component" value="Unassembled WGS sequence"/>
</dbReference>
<comment type="caution">
    <text evidence="7">The sequence shown here is derived from an EMBL/GenBank/DDBJ whole genome shotgun (WGS) entry which is preliminary data.</text>
</comment>
<protein>
    <submittedName>
        <fullName evidence="7">Penicillin-binding protein 2</fullName>
    </submittedName>
</protein>
<evidence type="ECO:0000256" key="1">
    <source>
        <dbReference type="ARBA" id="ARBA00004370"/>
    </source>
</evidence>
<dbReference type="InterPro" id="IPR001460">
    <property type="entry name" value="PCN-bd_Tpept"/>
</dbReference>
<accession>A0A6B0TRS9</accession>
<organism evidence="7 8">
    <name type="scientific">Oceanomicrobium pacificus</name>
    <dbReference type="NCBI Taxonomy" id="2692916"/>
    <lineage>
        <taxon>Bacteria</taxon>
        <taxon>Pseudomonadati</taxon>
        <taxon>Pseudomonadota</taxon>
        <taxon>Alphaproteobacteria</taxon>
        <taxon>Rhodobacterales</taxon>
        <taxon>Paracoccaceae</taxon>
        <taxon>Oceanomicrobium</taxon>
    </lineage>
</organism>
<keyword evidence="2" id="KW-0121">Carboxypeptidase</keyword>
<dbReference type="Gene3D" id="3.40.710.10">
    <property type="entry name" value="DD-peptidase/beta-lactamase superfamily"/>
    <property type="match status" value="1"/>
</dbReference>
<sequence length="596" mass="64366">MIRRPLRPLARVIDARKKGQDPRLVEAEERAARLRAIRAAERQRAETRLLLLAALFLLGFGTIGVKMGALSSTVAEEPKAGAPGSIIAAQRATITDRKGRVMATNLETASLYAQPQHMADKRAAADGLAEIFPDLDAEQLYKRFTSKRKFLWIKRKLSPEQQQAVHDLGEPGLQFGPRELRLYPNGTLAAHILGGSSFGREGVHAAEIIGVAGVEREFDERLRDPAQSGEPLSLSIDLTVQAAIERVLRGGMSVMNAKGASAVLMKARTGEILSMVSLPDFDPNHRPAPATSGDPSLSPLFNRAAQGRYELGSTFKVFTAALSMEMGLASPDTLIETAGPLRWGKFKIRDFHNYGPRLSLTDVIVKSSNIGTARLAIAAGTPAQKDILNKLGFFEPVPVQLPEAGRSKPLMPAKWSDLSTMTISYGHGIAATPLHLAAAYATITNGGLKVTPTLLKDPDLPTEADRVISPATSMHVRRMLRAVVTRGTASLGDVEGYEVGGKTGTADKPKPTGGYYDDKVIATFASIFPASNPEYVLVVTLDEPVEMTGSEPRRTAGWTAVPVAAEIIRRVAPLMGMRPRPKREEMDDPTVTLARN</sequence>
<keyword evidence="2" id="KW-0378">Hydrolase</keyword>
<name>A0A6B0TRS9_9RHOB</name>
<dbReference type="GO" id="GO:0004180">
    <property type="term" value="F:carboxypeptidase activity"/>
    <property type="evidence" value="ECO:0007669"/>
    <property type="project" value="UniProtKB-KW"/>
</dbReference>
<evidence type="ECO:0000313" key="7">
    <source>
        <dbReference type="EMBL" id="MXU65419.1"/>
    </source>
</evidence>
<keyword evidence="8" id="KW-1185">Reference proteome</keyword>
<dbReference type="InterPro" id="IPR036138">
    <property type="entry name" value="PBP_dimer_sf"/>
</dbReference>
<evidence type="ECO:0000256" key="4">
    <source>
        <dbReference type="SAM" id="Phobius"/>
    </source>
</evidence>
<dbReference type="InterPro" id="IPR012338">
    <property type="entry name" value="Beta-lactam/transpept-like"/>
</dbReference>
<dbReference type="GO" id="GO:0005886">
    <property type="term" value="C:plasma membrane"/>
    <property type="evidence" value="ECO:0007669"/>
    <property type="project" value="TreeGrafter"/>
</dbReference>
<dbReference type="GO" id="GO:0008658">
    <property type="term" value="F:penicillin binding"/>
    <property type="evidence" value="ECO:0007669"/>
    <property type="project" value="InterPro"/>
</dbReference>
<evidence type="ECO:0000256" key="2">
    <source>
        <dbReference type="ARBA" id="ARBA00022645"/>
    </source>
</evidence>
<keyword evidence="3 4" id="KW-0472">Membrane</keyword>
<dbReference type="SUPFAM" id="SSF56519">
    <property type="entry name" value="Penicillin binding protein dimerisation domain"/>
    <property type="match status" value="1"/>
</dbReference>
<keyword evidence="4" id="KW-0812">Transmembrane</keyword>
<evidence type="ECO:0000259" key="6">
    <source>
        <dbReference type="Pfam" id="PF03717"/>
    </source>
</evidence>
<dbReference type="Pfam" id="PF03717">
    <property type="entry name" value="PBP_dimer"/>
    <property type="match status" value="1"/>
</dbReference>
<feature type="domain" description="Penicillin-binding protein dimerisation" evidence="6">
    <location>
        <begin position="87"/>
        <end position="223"/>
    </location>
</feature>
<feature type="domain" description="Penicillin-binding protein transpeptidase" evidence="5">
    <location>
        <begin position="261"/>
        <end position="550"/>
    </location>
</feature>
<dbReference type="GO" id="GO:0071555">
    <property type="term" value="P:cell wall organization"/>
    <property type="evidence" value="ECO:0007669"/>
    <property type="project" value="TreeGrafter"/>
</dbReference>
<dbReference type="AlphaFoldDB" id="A0A6B0TRS9"/>
<keyword evidence="2" id="KW-0645">Protease</keyword>
<keyword evidence="4" id="KW-1133">Transmembrane helix</keyword>
<dbReference type="Gene3D" id="3.30.450.330">
    <property type="match status" value="1"/>
</dbReference>
<evidence type="ECO:0000256" key="3">
    <source>
        <dbReference type="ARBA" id="ARBA00023136"/>
    </source>
</evidence>
<reference evidence="7 8" key="1">
    <citation type="submission" date="2019-12" db="EMBL/GenBank/DDBJ databases">
        <title>Strain KN286 was isolated from seawater, which was collected from Caroline Seamount in the tropical western Pacific.</title>
        <authorList>
            <person name="Wang Q."/>
        </authorList>
    </citation>
    <scope>NUCLEOTIDE SEQUENCE [LARGE SCALE GENOMIC DNA]</scope>
    <source>
        <strain evidence="7 8">KN286</strain>
    </source>
</reference>
<dbReference type="EMBL" id="WUWG01000003">
    <property type="protein sequence ID" value="MXU65419.1"/>
    <property type="molecule type" value="Genomic_DNA"/>
</dbReference>
<dbReference type="Pfam" id="PF00905">
    <property type="entry name" value="Transpeptidase"/>
    <property type="match status" value="1"/>
</dbReference>
<dbReference type="RefSeq" id="WP_160853882.1">
    <property type="nucleotide sequence ID" value="NZ_WUWG01000003.1"/>
</dbReference>
<proteinExistence type="predicted"/>
<dbReference type="PANTHER" id="PTHR30627:SF1">
    <property type="entry name" value="PEPTIDOGLYCAN D,D-TRANSPEPTIDASE FTSI"/>
    <property type="match status" value="1"/>
</dbReference>
<dbReference type="InterPro" id="IPR005311">
    <property type="entry name" value="PBP_dimer"/>
</dbReference>
<dbReference type="SUPFAM" id="SSF56601">
    <property type="entry name" value="beta-lactamase/transpeptidase-like"/>
    <property type="match status" value="1"/>
</dbReference>
<dbReference type="Gene3D" id="3.90.1310.10">
    <property type="entry name" value="Penicillin-binding protein 2a (Domain 2)"/>
    <property type="match status" value="1"/>
</dbReference>
<dbReference type="InterPro" id="IPR050515">
    <property type="entry name" value="Beta-lactam/transpept"/>
</dbReference>
<feature type="transmembrane region" description="Helical" evidence="4">
    <location>
        <begin position="49"/>
        <end position="69"/>
    </location>
</feature>
<dbReference type="PANTHER" id="PTHR30627">
    <property type="entry name" value="PEPTIDOGLYCAN D,D-TRANSPEPTIDASE"/>
    <property type="match status" value="1"/>
</dbReference>
<comment type="subcellular location">
    <subcellularLocation>
        <location evidence="1">Membrane</location>
    </subcellularLocation>
</comment>
<evidence type="ECO:0000313" key="8">
    <source>
        <dbReference type="Proteomes" id="UP000436016"/>
    </source>
</evidence>